<feature type="non-terminal residue" evidence="1">
    <location>
        <position position="67"/>
    </location>
</feature>
<sequence>MGRISEAVDCAHRSVQYADDSGDEFERLSDRGTLADVLHQAGRVKEAQSLFTEAEEMQKAHQPEFPL</sequence>
<protein>
    <recommendedName>
        <fullName evidence="2">MalT-like TPR region domain-containing protein</fullName>
    </recommendedName>
</protein>
<dbReference type="InterPro" id="IPR011990">
    <property type="entry name" value="TPR-like_helical_dom_sf"/>
</dbReference>
<comment type="caution">
    <text evidence="1">The sequence shown here is derived from an EMBL/GenBank/DDBJ whole genome shotgun (WGS) entry which is preliminary data.</text>
</comment>
<dbReference type="EMBL" id="LAZR01003598">
    <property type="protein sequence ID" value="KKN16613.1"/>
    <property type="molecule type" value="Genomic_DNA"/>
</dbReference>
<accession>A0A0F9RH56</accession>
<name>A0A0F9RH56_9ZZZZ</name>
<gene>
    <name evidence="1" type="ORF">LCGC14_0974250</name>
</gene>
<dbReference type="SUPFAM" id="SSF48452">
    <property type="entry name" value="TPR-like"/>
    <property type="match status" value="1"/>
</dbReference>
<dbReference type="AlphaFoldDB" id="A0A0F9RH56"/>
<evidence type="ECO:0000313" key="1">
    <source>
        <dbReference type="EMBL" id="KKN16613.1"/>
    </source>
</evidence>
<organism evidence="1">
    <name type="scientific">marine sediment metagenome</name>
    <dbReference type="NCBI Taxonomy" id="412755"/>
    <lineage>
        <taxon>unclassified sequences</taxon>
        <taxon>metagenomes</taxon>
        <taxon>ecological metagenomes</taxon>
    </lineage>
</organism>
<reference evidence="1" key="1">
    <citation type="journal article" date="2015" name="Nature">
        <title>Complex archaea that bridge the gap between prokaryotes and eukaryotes.</title>
        <authorList>
            <person name="Spang A."/>
            <person name="Saw J.H."/>
            <person name="Jorgensen S.L."/>
            <person name="Zaremba-Niedzwiedzka K."/>
            <person name="Martijn J."/>
            <person name="Lind A.E."/>
            <person name="van Eijk R."/>
            <person name="Schleper C."/>
            <person name="Guy L."/>
            <person name="Ettema T.J."/>
        </authorList>
    </citation>
    <scope>NUCLEOTIDE SEQUENCE</scope>
</reference>
<proteinExistence type="predicted"/>
<evidence type="ECO:0008006" key="2">
    <source>
        <dbReference type="Google" id="ProtNLM"/>
    </source>
</evidence>